<dbReference type="InterPro" id="IPR013520">
    <property type="entry name" value="Ribonucl_H"/>
</dbReference>
<protein>
    <submittedName>
        <fullName evidence="3">DNA polymerase III epsilon subunit-like protein</fullName>
    </submittedName>
</protein>
<organism evidence="3 4">
    <name type="scientific">Methylobacterium radiotolerans</name>
    <dbReference type="NCBI Taxonomy" id="31998"/>
    <lineage>
        <taxon>Bacteria</taxon>
        <taxon>Pseudomonadati</taxon>
        <taxon>Pseudomonadota</taxon>
        <taxon>Alphaproteobacteria</taxon>
        <taxon>Hyphomicrobiales</taxon>
        <taxon>Methylobacteriaceae</taxon>
        <taxon>Methylobacterium</taxon>
    </lineage>
</organism>
<dbReference type="Pfam" id="PF00929">
    <property type="entry name" value="RNase_T"/>
    <property type="match status" value="1"/>
</dbReference>
<dbReference type="SMART" id="SM00479">
    <property type="entry name" value="EXOIII"/>
    <property type="match status" value="1"/>
</dbReference>
<dbReference type="Gene3D" id="3.30.420.10">
    <property type="entry name" value="Ribonuclease H-like superfamily/Ribonuclease H"/>
    <property type="match status" value="1"/>
</dbReference>
<gene>
    <name evidence="3" type="ORF">ABIC20_004591</name>
</gene>
<accession>A0ABV2NL96</accession>
<sequence>MSQADMLPPGPDPQSPSEAVERMGREMLRLNAVDAYYHTLCAAQSAIGEYRQTLEDTLLPEVTDRLLNAPREQLYGTSLYAVLLETATGTQINLEAYPHLRDLRHIVDDGVSFVVLDCETTGLHPLNGDRIVSITGRAYRAGKRDGKVFVEPTGHSASFIVDPGRASTPQALAVHRLGPNELRGKPRFEDICTPFRRFLIGAGWYEHRHMDGTPAIFAHNAPFDMAFLDMECERAGGSRPSFQHGTFDTKALSKLLWPGAPSSLDALCERFGVDRGDRDARHESGHDVELLAKVLPHLLEEALRREPDGLNDWGYPITCVVI</sequence>
<evidence type="ECO:0000313" key="3">
    <source>
        <dbReference type="EMBL" id="MET3867282.1"/>
    </source>
</evidence>
<dbReference type="PANTHER" id="PTHR30231:SF41">
    <property type="entry name" value="DNA POLYMERASE III SUBUNIT EPSILON"/>
    <property type="match status" value="1"/>
</dbReference>
<dbReference type="Proteomes" id="UP001549119">
    <property type="component" value="Unassembled WGS sequence"/>
</dbReference>
<dbReference type="PANTHER" id="PTHR30231">
    <property type="entry name" value="DNA POLYMERASE III SUBUNIT EPSILON"/>
    <property type="match status" value="1"/>
</dbReference>
<evidence type="ECO:0000256" key="1">
    <source>
        <dbReference type="SAM" id="MobiDB-lite"/>
    </source>
</evidence>
<feature type="domain" description="Exonuclease" evidence="2">
    <location>
        <begin position="112"/>
        <end position="304"/>
    </location>
</feature>
<keyword evidence="4" id="KW-1185">Reference proteome</keyword>
<name>A0ABV2NL96_9HYPH</name>
<proteinExistence type="predicted"/>
<evidence type="ECO:0000259" key="2">
    <source>
        <dbReference type="SMART" id="SM00479"/>
    </source>
</evidence>
<dbReference type="SUPFAM" id="SSF53098">
    <property type="entry name" value="Ribonuclease H-like"/>
    <property type="match status" value="1"/>
</dbReference>
<dbReference type="RefSeq" id="WP_209650725.1">
    <property type="nucleotide sequence ID" value="NZ_JBEPNV010000001.1"/>
</dbReference>
<reference evidence="3 4" key="1">
    <citation type="submission" date="2024-06" db="EMBL/GenBank/DDBJ databases">
        <title>Genomics of switchgrass bacterial isolates.</title>
        <authorList>
            <person name="Shade A."/>
        </authorList>
    </citation>
    <scope>NUCLEOTIDE SEQUENCE [LARGE SCALE GENOMIC DNA]</scope>
    <source>
        <strain evidence="3 4">PvP084</strain>
    </source>
</reference>
<evidence type="ECO:0000313" key="4">
    <source>
        <dbReference type="Proteomes" id="UP001549119"/>
    </source>
</evidence>
<dbReference type="InterPro" id="IPR012337">
    <property type="entry name" value="RNaseH-like_sf"/>
</dbReference>
<comment type="caution">
    <text evidence="3">The sequence shown here is derived from an EMBL/GenBank/DDBJ whole genome shotgun (WGS) entry which is preliminary data.</text>
</comment>
<feature type="region of interest" description="Disordered" evidence="1">
    <location>
        <begin position="1"/>
        <end position="20"/>
    </location>
</feature>
<dbReference type="EMBL" id="JBEPNW010000002">
    <property type="protein sequence ID" value="MET3867282.1"/>
    <property type="molecule type" value="Genomic_DNA"/>
</dbReference>
<dbReference type="InterPro" id="IPR036397">
    <property type="entry name" value="RNaseH_sf"/>
</dbReference>